<name>A0AAD3CRU1_9STRA</name>
<evidence type="ECO:0000313" key="10">
    <source>
        <dbReference type="EMBL" id="GFH50634.1"/>
    </source>
</evidence>
<dbReference type="Pfam" id="PF08155">
    <property type="entry name" value="NOGCT"/>
    <property type="match status" value="1"/>
</dbReference>
<dbReference type="Pfam" id="PF00091">
    <property type="entry name" value="Tubulin"/>
    <property type="match status" value="1"/>
</dbReference>
<dbReference type="FunFam" id="1.20.120.1190:FF:000001">
    <property type="entry name" value="Nucleolar GTP-binding protein 1"/>
    <property type="match status" value="1"/>
</dbReference>
<comment type="similarity">
    <text evidence="2">Belongs to the FtsZ family.</text>
</comment>
<organism evidence="10 11">
    <name type="scientific">Chaetoceros tenuissimus</name>
    <dbReference type="NCBI Taxonomy" id="426638"/>
    <lineage>
        <taxon>Eukaryota</taxon>
        <taxon>Sar</taxon>
        <taxon>Stramenopiles</taxon>
        <taxon>Ochrophyta</taxon>
        <taxon>Bacillariophyta</taxon>
        <taxon>Coscinodiscophyceae</taxon>
        <taxon>Chaetocerotophycidae</taxon>
        <taxon>Chaetocerotales</taxon>
        <taxon>Chaetocerotaceae</taxon>
        <taxon>Chaetoceros</taxon>
    </lineage>
</organism>
<dbReference type="PROSITE" id="PS51710">
    <property type="entry name" value="G_OBG"/>
    <property type="match status" value="1"/>
</dbReference>
<dbReference type="CDD" id="cd01897">
    <property type="entry name" value="NOG"/>
    <property type="match status" value="1"/>
</dbReference>
<dbReference type="SUPFAM" id="SSF55307">
    <property type="entry name" value="Tubulin C-terminal domain-like"/>
    <property type="match status" value="1"/>
</dbReference>
<feature type="compositionally biased region" description="Basic and acidic residues" evidence="7">
    <location>
        <begin position="1110"/>
        <end position="1121"/>
    </location>
</feature>
<dbReference type="InterPro" id="IPR000158">
    <property type="entry name" value="Cell_div_FtsZ"/>
</dbReference>
<dbReference type="FunFam" id="3.40.50.1440:FF:000001">
    <property type="entry name" value="Cell division protein FtsZ"/>
    <property type="match status" value="1"/>
</dbReference>
<dbReference type="InterPro" id="IPR010674">
    <property type="entry name" value="NOG1_Rossman_fold_dom"/>
</dbReference>
<dbReference type="GO" id="GO:0003924">
    <property type="term" value="F:GTPase activity"/>
    <property type="evidence" value="ECO:0007669"/>
    <property type="project" value="InterPro"/>
</dbReference>
<comment type="caution">
    <text evidence="10">The sequence shown here is derived from an EMBL/GenBank/DDBJ whole genome shotgun (WGS) entry which is preliminary data.</text>
</comment>
<evidence type="ECO:0000256" key="2">
    <source>
        <dbReference type="ARBA" id="ARBA00009690"/>
    </source>
</evidence>
<feature type="chain" id="PRO_5042113889" evidence="8">
    <location>
        <begin position="22"/>
        <end position="1188"/>
    </location>
</feature>
<evidence type="ECO:0000313" key="11">
    <source>
        <dbReference type="Proteomes" id="UP001054902"/>
    </source>
</evidence>
<evidence type="ECO:0000256" key="7">
    <source>
        <dbReference type="SAM" id="MobiDB-lite"/>
    </source>
</evidence>
<keyword evidence="8" id="KW-0732">Signal</keyword>
<dbReference type="Gene3D" id="3.40.50.300">
    <property type="entry name" value="P-loop containing nucleotide triphosphate hydrolases"/>
    <property type="match status" value="1"/>
</dbReference>
<dbReference type="Proteomes" id="UP001054902">
    <property type="component" value="Unassembled WGS sequence"/>
</dbReference>
<dbReference type="AlphaFoldDB" id="A0AAD3CRU1"/>
<evidence type="ECO:0000256" key="6">
    <source>
        <dbReference type="ARBA" id="ARBA00023242"/>
    </source>
</evidence>
<dbReference type="GO" id="GO:0005730">
    <property type="term" value="C:nucleolus"/>
    <property type="evidence" value="ECO:0007669"/>
    <property type="project" value="UniProtKB-SubCell"/>
</dbReference>
<feature type="compositionally biased region" description="Basic residues" evidence="7">
    <location>
        <begin position="1178"/>
        <end position="1188"/>
    </location>
</feature>
<dbReference type="InterPro" id="IPR031167">
    <property type="entry name" value="G_OBG"/>
</dbReference>
<dbReference type="Gene3D" id="1.20.120.1190">
    <property type="match status" value="1"/>
</dbReference>
<dbReference type="InterPro" id="IPR024757">
    <property type="entry name" value="FtsZ_C"/>
</dbReference>
<evidence type="ECO:0000256" key="8">
    <source>
        <dbReference type="SAM" id="SignalP"/>
    </source>
</evidence>
<gene>
    <name evidence="10" type="ORF">CTEN210_07110</name>
</gene>
<dbReference type="SMART" id="SM00864">
    <property type="entry name" value="Tubulin"/>
    <property type="match status" value="1"/>
</dbReference>
<dbReference type="Gene3D" id="3.30.1330.20">
    <property type="entry name" value="Tubulin/FtsZ, C-terminal domain"/>
    <property type="match status" value="1"/>
</dbReference>
<dbReference type="GO" id="GO:0005874">
    <property type="term" value="C:microtubule"/>
    <property type="evidence" value="ECO:0007669"/>
    <property type="project" value="InterPro"/>
</dbReference>
<dbReference type="EMBL" id="BLLK01000040">
    <property type="protein sequence ID" value="GFH50634.1"/>
    <property type="molecule type" value="Genomic_DNA"/>
</dbReference>
<dbReference type="Pfam" id="PF12327">
    <property type="entry name" value="FtsZ_C"/>
    <property type="match status" value="1"/>
</dbReference>
<sequence length="1188" mass="131403">MCSVGKKALVFLLGFTFQVSAFTNPSFSERSFDLHAKFQSQFSADDHHYDSTLSFEEAVRKGWQPERGSFAGIRRKHQATSTQRTMSDGAIMPDGGLSPCIIKVVGVGGGGCNAVDRMLDTRVGGVDFWAINTDAQALGRSKAKGAKVLNIGSTATRGLGAGGNPEVGRAAAEESRREIAAVVEGCDLCFVTSGMGGGTGSGAAPVVAEVAKEAGALTVGIVTKPFRFEGKRRMTQAVGAIKRLKEHVDTVIIVSNDRLLDIIPDDTPMNRAFAVADDILRQGVVGISDIIIKPGLINVDFADVRSVMSNAGTALMGIGIGSGKTGAEDAAGAAISSPLLDSTIDNAKGVVFNISGGSDLSLADVNRAARLIYDSVEEDANVIFGALIDESLGDSISITVLATGFADKLGEFGGVEQAQVDLSELNDVKKDMVKEAKSRTKSAPVPAPSPKPAPVAQVENEDIPSFLRGLKRKKNVAKVKKENNSILSLFNMPVYNFKKMGPIPSSTELIDIVLTRTQRRTPTVVHPGYKINRIRSFYMRKIKFTQQTISERLTAILTDFPRLNDIHPFYADLCNTLYDKDHYKLALGQINTARSLVDAIARDMIRMVKYGDSLYRCKCLKRAALGRMCTVLKRQKASLAYLEEVRKHMSRLPALDPNTRTLLMTGLPNVGKSSFMNKITRANVDVQPYAFTTKSLFVGHCDYRYLRWQVIDTPGILDHSLEERNTIEMQAITALAHLTCSVLYFIDISEQCGYTIEQQCSLFRSIKPLFANKELIVVVNKIDAQPWDTLDSDKKNMIEELVKDAPNCSFMTMSNMSEEGVSEVKALACDRLLASRVESRISGRKVEGVMNRLQVFHPEARDNLDRDVYIPESVKKAQELGNLKNKRKSRIGYAQTKDDVTSDDDMDMDETKKTARDLMWENGGPGVWAPDYREIYDLKNPEWRFDTIPEILDGKNIMDYIDPDIETKLAALEKEEEQLAAEADAAAMGDDESDLDEEEEAAIEAIRERKAEMRMMSNVNKSENKPMMPRAIRGRMKDKHDRGALDAENIKKKMDGYGVDTSAMLERGRKRGRSVERRLTRALPGSSDDENEDMDMDGLSKKQIKKQKKEKTDKKKREHSLARAHSKPREPSQVGLKDETAKSIAKKLDKQGRKHWEGLSGEGDQRKSVHLVKWMNTGKKRMGTHNKR</sequence>
<dbReference type="InterPro" id="IPR036525">
    <property type="entry name" value="Tubulin/FtsZ_GTPase_sf"/>
</dbReference>
<keyword evidence="5" id="KW-0342">GTP-binding</keyword>
<dbReference type="PROSITE" id="PS01135">
    <property type="entry name" value="FTSZ_2"/>
    <property type="match status" value="1"/>
</dbReference>
<accession>A0AAD3CRU1</accession>
<dbReference type="Pfam" id="PF17835">
    <property type="entry name" value="NOG1_N"/>
    <property type="match status" value="1"/>
</dbReference>
<dbReference type="InterPro" id="IPR027417">
    <property type="entry name" value="P-loop_NTPase"/>
</dbReference>
<dbReference type="PRINTS" id="PR00423">
    <property type="entry name" value="CELLDVISFTSZ"/>
</dbReference>
<dbReference type="InterPro" id="IPR008280">
    <property type="entry name" value="Tub_FtsZ_C"/>
</dbReference>
<dbReference type="GO" id="GO:0007017">
    <property type="term" value="P:microtubule-based process"/>
    <property type="evidence" value="ECO:0007669"/>
    <property type="project" value="InterPro"/>
</dbReference>
<dbReference type="InterPro" id="IPR017975">
    <property type="entry name" value="Tubulin_CS"/>
</dbReference>
<dbReference type="InterPro" id="IPR037103">
    <property type="entry name" value="Tubulin/FtsZ-like_C"/>
</dbReference>
<dbReference type="HAMAP" id="MF_00909">
    <property type="entry name" value="FtsZ"/>
    <property type="match status" value="1"/>
</dbReference>
<dbReference type="CDD" id="cd02201">
    <property type="entry name" value="FtsZ_type1"/>
    <property type="match status" value="1"/>
</dbReference>
<reference evidence="10 11" key="1">
    <citation type="journal article" date="2021" name="Sci. Rep.">
        <title>The genome of the diatom Chaetoceros tenuissimus carries an ancient integrated fragment of an extant virus.</title>
        <authorList>
            <person name="Hongo Y."/>
            <person name="Kimura K."/>
            <person name="Takaki Y."/>
            <person name="Yoshida Y."/>
            <person name="Baba S."/>
            <person name="Kobayashi G."/>
            <person name="Nagasaki K."/>
            <person name="Hano T."/>
            <person name="Tomaru Y."/>
        </authorList>
    </citation>
    <scope>NUCLEOTIDE SEQUENCE [LARGE SCALE GENOMIC DNA]</scope>
    <source>
        <strain evidence="10 11">NIES-3715</strain>
    </source>
</reference>
<keyword evidence="3" id="KW-0690">Ribosome biogenesis</keyword>
<dbReference type="InterPro" id="IPR020805">
    <property type="entry name" value="Cell_div_FtsZ_CS"/>
</dbReference>
<dbReference type="InterPro" id="IPR012973">
    <property type="entry name" value="NOG_C"/>
</dbReference>
<dbReference type="SMART" id="SM00865">
    <property type="entry name" value="Tubulin_C"/>
    <property type="match status" value="1"/>
</dbReference>
<evidence type="ECO:0000256" key="1">
    <source>
        <dbReference type="ARBA" id="ARBA00004604"/>
    </source>
</evidence>
<feature type="region of interest" description="Disordered" evidence="7">
    <location>
        <begin position="433"/>
        <end position="458"/>
    </location>
</feature>
<dbReference type="InterPro" id="IPR018316">
    <property type="entry name" value="Tubulin/FtsZ_2-layer-sand-dom"/>
</dbReference>
<evidence type="ECO:0000259" key="9">
    <source>
        <dbReference type="PROSITE" id="PS51710"/>
    </source>
</evidence>
<evidence type="ECO:0000256" key="3">
    <source>
        <dbReference type="ARBA" id="ARBA00022517"/>
    </source>
</evidence>
<comment type="subcellular location">
    <subcellularLocation>
        <location evidence="1">Nucleus</location>
        <location evidence="1">Nucleolus</location>
    </subcellularLocation>
</comment>
<dbReference type="NCBIfam" id="TIGR00065">
    <property type="entry name" value="ftsZ"/>
    <property type="match status" value="1"/>
</dbReference>
<keyword evidence="4" id="KW-0547">Nucleotide-binding</keyword>
<proteinExistence type="inferred from homology"/>
<keyword evidence="6" id="KW-0539">Nucleus</keyword>
<dbReference type="PANTHER" id="PTHR45759">
    <property type="entry name" value="NUCLEOLAR GTP-BINDING PROTEIN 1"/>
    <property type="match status" value="1"/>
</dbReference>
<feature type="signal peptide" evidence="8">
    <location>
        <begin position="1"/>
        <end position="21"/>
    </location>
</feature>
<evidence type="ECO:0000256" key="5">
    <source>
        <dbReference type="ARBA" id="ARBA00023134"/>
    </source>
</evidence>
<dbReference type="Pfam" id="PF06858">
    <property type="entry name" value="NOG1"/>
    <property type="match status" value="1"/>
</dbReference>
<feature type="region of interest" description="Disordered" evidence="7">
    <location>
        <begin position="1059"/>
        <end position="1188"/>
    </location>
</feature>
<dbReference type="FunFam" id="3.40.50.300:FF:000496">
    <property type="entry name" value="Nucleolar GTP-binding protein 1"/>
    <property type="match status" value="1"/>
</dbReference>
<dbReference type="GO" id="GO:0042254">
    <property type="term" value="P:ribosome biogenesis"/>
    <property type="evidence" value="ECO:0007669"/>
    <property type="project" value="UniProtKB-KW"/>
</dbReference>
<feature type="compositionally biased region" description="Acidic residues" evidence="7">
    <location>
        <begin position="1087"/>
        <end position="1096"/>
    </location>
</feature>
<dbReference type="GO" id="GO:0005525">
    <property type="term" value="F:GTP binding"/>
    <property type="evidence" value="ECO:0007669"/>
    <property type="project" value="UniProtKB-KW"/>
</dbReference>
<feature type="compositionally biased region" description="Basic and acidic residues" evidence="7">
    <location>
        <begin position="1136"/>
        <end position="1167"/>
    </location>
</feature>
<dbReference type="PROSITE" id="PS00227">
    <property type="entry name" value="TUBULIN"/>
    <property type="match status" value="1"/>
</dbReference>
<dbReference type="InterPro" id="IPR041623">
    <property type="entry name" value="NOG1_N"/>
</dbReference>
<protein>
    <submittedName>
        <fullName evidence="10">Nucleolar GTP-binding protein</fullName>
    </submittedName>
</protein>
<feature type="domain" description="OBG-type G" evidence="9">
    <location>
        <begin position="660"/>
        <end position="833"/>
    </location>
</feature>
<dbReference type="SUPFAM" id="SSF52540">
    <property type="entry name" value="P-loop containing nucleoside triphosphate hydrolases"/>
    <property type="match status" value="1"/>
</dbReference>
<dbReference type="Gene3D" id="3.40.50.1440">
    <property type="entry name" value="Tubulin/FtsZ, GTPase domain"/>
    <property type="match status" value="1"/>
</dbReference>
<dbReference type="InterPro" id="IPR003008">
    <property type="entry name" value="Tubulin_FtsZ_GTPase"/>
</dbReference>
<evidence type="ECO:0000256" key="4">
    <source>
        <dbReference type="ARBA" id="ARBA00022741"/>
    </source>
</evidence>
<keyword evidence="11" id="KW-1185">Reference proteome</keyword>
<dbReference type="SUPFAM" id="SSF52490">
    <property type="entry name" value="Tubulin nucleotide-binding domain-like"/>
    <property type="match status" value="1"/>
</dbReference>